<sequence>MSDQFDDIIRNKLNEGEFPFDADAWLKMEQKLDALNRKRRYPIFWWLTGGAILCLLLCTTVYYVWHLPHHNNNIVEYNIDASSQNDIPTATTTIPNNTPTISTPNVEITAHNSEETIVVQKYDHPKSTTVKAYRDTLQQVIALIDGENINTSKQIIDTSTTNIKSVNNIIDMSIIDSVNKGRLLNFGKINSKELAYNFDQSIQRKHHSPLQTDSTTTIEKDPEPRKGLAYGIVAGLGYNAPSSMTYGKLELNAGLNMQYYLNKHWMLGAAIVYNKKLYAGTAKDYKVLNTYQASYVKSIAANCDIIEVPLDVTYFWKQNTNHAWGATVGASSLFMVKEKYDYYYTNYTEKTVTKYADNQHYFALLNFGITYEHKHENRYKWSVQPYVKLPLGRIGYGQTKLYSAGINFQWHAKNP</sequence>
<keyword evidence="1" id="KW-0472">Membrane</keyword>
<feature type="transmembrane region" description="Helical" evidence="1">
    <location>
        <begin position="43"/>
        <end position="65"/>
    </location>
</feature>
<dbReference type="InterPro" id="IPR025665">
    <property type="entry name" value="Beta-barrel_OMP_2"/>
</dbReference>
<dbReference type="Pfam" id="PF13568">
    <property type="entry name" value="OMP_b-brl_2"/>
    <property type="match status" value="1"/>
</dbReference>
<gene>
    <name evidence="3" type="ORF">LX64_04648</name>
</gene>
<dbReference type="EMBL" id="QLLL01000011">
    <property type="protein sequence ID" value="RAI98663.1"/>
    <property type="molecule type" value="Genomic_DNA"/>
</dbReference>
<comment type="caution">
    <text evidence="3">The sequence shown here is derived from an EMBL/GenBank/DDBJ whole genome shotgun (WGS) entry which is preliminary data.</text>
</comment>
<organism evidence="3 4">
    <name type="scientific">Chitinophaga skermanii</name>
    <dbReference type="NCBI Taxonomy" id="331697"/>
    <lineage>
        <taxon>Bacteria</taxon>
        <taxon>Pseudomonadati</taxon>
        <taxon>Bacteroidota</taxon>
        <taxon>Chitinophagia</taxon>
        <taxon>Chitinophagales</taxon>
        <taxon>Chitinophagaceae</taxon>
        <taxon>Chitinophaga</taxon>
    </lineage>
</organism>
<keyword evidence="4" id="KW-1185">Reference proteome</keyword>
<feature type="domain" description="Outer membrane protein beta-barrel" evidence="2">
    <location>
        <begin position="226"/>
        <end position="374"/>
    </location>
</feature>
<dbReference type="Proteomes" id="UP000249547">
    <property type="component" value="Unassembled WGS sequence"/>
</dbReference>
<evidence type="ECO:0000256" key="1">
    <source>
        <dbReference type="SAM" id="Phobius"/>
    </source>
</evidence>
<dbReference type="RefSeq" id="WP_111600037.1">
    <property type="nucleotide sequence ID" value="NZ_QLLL01000011.1"/>
</dbReference>
<reference evidence="3 4" key="1">
    <citation type="submission" date="2018-06" db="EMBL/GenBank/DDBJ databases">
        <title>Genomic Encyclopedia of Archaeal and Bacterial Type Strains, Phase II (KMG-II): from individual species to whole genera.</title>
        <authorList>
            <person name="Goeker M."/>
        </authorList>
    </citation>
    <scope>NUCLEOTIDE SEQUENCE [LARGE SCALE GENOMIC DNA]</scope>
    <source>
        <strain evidence="3 4">DSM 23857</strain>
    </source>
</reference>
<protein>
    <submittedName>
        <fullName evidence="3">Outer membrane protein with beta-barrel domain</fullName>
    </submittedName>
</protein>
<evidence type="ECO:0000259" key="2">
    <source>
        <dbReference type="Pfam" id="PF13568"/>
    </source>
</evidence>
<evidence type="ECO:0000313" key="4">
    <source>
        <dbReference type="Proteomes" id="UP000249547"/>
    </source>
</evidence>
<dbReference type="OrthoDB" id="1523584at2"/>
<evidence type="ECO:0000313" key="3">
    <source>
        <dbReference type="EMBL" id="RAI98663.1"/>
    </source>
</evidence>
<keyword evidence="1" id="KW-0812">Transmembrane</keyword>
<dbReference type="AlphaFoldDB" id="A0A327Q3R0"/>
<keyword evidence="1" id="KW-1133">Transmembrane helix</keyword>
<proteinExistence type="predicted"/>
<name>A0A327Q3R0_9BACT</name>
<accession>A0A327Q3R0</accession>